<dbReference type="PANTHER" id="PTHR30294:SF46">
    <property type="entry name" value="ABC TRANSPORTER PERMEASE"/>
    <property type="match status" value="1"/>
</dbReference>
<evidence type="ECO:0000256" key="4">
    <source>
        <dbReference type="ARBA" id="ARBA00022475"/>
    </source>
</evidence>
<feature type="transmembrane region" description="Helical" evidence="8">
    <location>
        <begin position="262"/>
        <end position="288"/>
    </location>
</feature>
<organism evidence="10 11">
    <name type="scientific">Endomicrobium proavitum</name>
    <dbReference type="NCBI Taxonomy" id="1408281"/>
    <lineage>
        <taxon>Bacteria</taxon>
        <taxon>Pseudomonadati</taxon>
        <taxon>Elusimicrobiota</taxon>
        <taxon>Endomicrobiia</taxon>
        <taxon>Endomicrobiales</taxon>
        <taxon>Endomicrobiaceae</taxon>
        <taxon>Endomicrobium</taxon>
    </lineage>
</organism>
<dbReference type="PROSITE" id="PS51012">
    <property type="entry name" value="ABC_TM2"/>
    <property type="match status" value="1"/>
</dbReference>
<reference evidence="10 11" key="1">
    <citation type="submission" date="2014-09" db="EMBL/GenBank/DDBJ databases">
        <title>Complete genome sequence of Endomicrobium proavitum.</title>
        <authorList>
            <person name="Zheng H."/>
        </authorList>
    </citation>
    <scope>NUCLEOTIDE SEQUENCE [LARGE SCALE GENOMIC DNA]</scope>
    <source>
        <strain evidence="10 11">Rsa215</strain>
    </source>
</reference>
<dbReference type="AlphaFoldDB" id="A0A0G3WI43"/>
<comment type="subcellular location">
    <subcellularLocation>
        <location evidence="1">Cell membrane</location>
        <topology evidence="1">Multi-pass membrane protein</topology>
    </subcellularLocation>
</comment>
<dbReference type="InterPro" id="IPR047817">
    <property type="entry name" value="ABC2_TM_bact-type"/>
</dbReference>
<dbReference type="InterPro" id="IPR051449">
    <property type="entry name" value="ABC-2_transporter_component"/>
</dbReference>
<dbReference type="Pfam" id="PF12698">
    <property type="entry name" value="ABC2_membrane_3"/>
    <property type="match status" value="1"/>
</dbReference>
<keyword evidence="11" id="KW-1185">Reference proteome</keyword>
<feature type="transmembrane region" description="Helical" evidence="8">
    <location>
        <begin position="353"/>
        <end position="376"/>
    </location>
</feature>
<dbReference type="Gene3D" id="3.40.1710.10">
    <property type="entry name" value="abc type-2 transporter like domain"/>
    <property type="match status" value="1"/>
</dbReference>
<dbReference type="EMBL" id="CP009498">
    <property type="protein sequence ID" value="AKL98361.1"/>
    <property type="molecule type" value="Genomic_DNA"/>
</dbReference>
<feature type="transmembrane region" description="Helical" evidence="8">
    <location>
        <begin position="300"/>
        <end position="317"/>
    </location>
</feature>
<evidence type="ECO:0000259" key="9">
    <source>
        <dbReference type="PROSITE" id="PS51012"/>
    </source>
</evidence>
<feature type="transmembrane region" description="Helical" evidence="8">
    <location>
        <begin position="20"/>
        <end position="41"/>
    </location>
</feature>
<dbReference type="PANTHER" id="PTHR30294">
    <property type="entry name" value="MEMBRANE COMPONENT OF ABC TRANSPORTER YHHJ-RELATED"/>
    <property type="match status" value="1"/>
</dbReference>
<evidence type="ECO:0000256" key="7">
    <source>
        <dbReference type="ARBA" id="ARBA00023136"/>
    </source>
</evidence>
<evidence type="ECO:0000256" key="8">
    <source>
        <dbReference type="SAM" id="Phobius"/>
    </source>
</evidence>
<evidence type="ECO:0000313" key="10">
    <source>
        <dbReference type="EMBL" id="AKL98361.1"/>
    </source>
</evidence>
<keyword evidence="6 8" id="KW-1133">Transmembrane helix</keyword>
<feature type="transmembrane region" description="Helical" evidence="8">
    <location>
        <begin position="191"/>
        <end position="210"/>
    </location>
</feature>
<dbReference type="RefSeq" id="WP_052570912.1">
    <property type="nucleotide sequence ID" value="NZ_CP009498.1"/>
</dbReference>
<sequence>MRRIYKIIIRETKYIFSNKLLIFALLAFPVADFLFLGGVYISQELNKMPVAVIDNDNSKISKNIIRYINSSPEMEIKYRVANTAELKDLFDRQKVFMGIYIPRELQKNIKKQKPQKVIIFINSSNYISANLIDADITTIIAVVSAGIKYKTLTKRGFSSKQSRELIQQIKPETAKLFNPALNYNLYLTPGLWLSVIQQLLILFGGLTLASEFDFKTLRSMLAVTRKSIFKALIGKTLFYIFIGCIHFFILYEILFKIFQIPIAYSAGAAMLVSAVFAFAAISLGLLLAAILKTRFNTLKGCLLISAPAFLLSGYTWPLELMPAPIRTFVQIIPLTSFLKAFKKIYQENLGIEFFYPYVLQLLILGVLFFAAAWAIVNFRINKTGILNEL</sequence>
<dbReference type="InterPro" id="IPR013525">
    <property type="entry name" value="ABC2_TM"/>
</dbReference>
<feature type="domain" description="ABC transmembrane type-2" evidence="9">
    <location>
        <begin position="129"/>
        <end position="379"/>
    </location>
</feature>
<evidence type="ECO:0000256" key="5">
    <source>
        <dbReference type="ARBA" id="ARBA00022692"/>
    </source>
</evidence>
<accession>A0A0G3WI43</accession>
<proteinExistence type="inferred from homology"/>
<dbReference type="GO" id="GO:0140359">
    <property type="term" value="F:ABC-type transporter activity"/>
    <property type="evidence" value="ECO:0007669"/>
    <property type="project" value="InterPro"/>
</dbReference>
<comment type="similarity">
    <text evidence="2">Belongs to the ABC-2 integral membrane protein family.</text>
</comment>
<keyword evidence="5 8" id="KW-0812">Transmembrane</keyword>
<keyword evidence="3" id="KW-0813">Transport</keyword>
<dbReference type="KEGG" id="epo:Epro_0982"/>
<evidence type="ECO:0000256" key="6">
    <source>
        <dbReference type="ARBA" id="ARBA00022989"/>
    </source>
</evidence>
<keyword evidence="4" id="KW-1003">Cell membrane</keyword>
<name>A0A0G3WI43_9BACT</name>
<dbReference type="GO" id="GO:0005886">
    <property type="term" value="C:plasma membrane"/>
    <property type="evidence" value="ECO:0007669"/>
    <property type="project" value="UniProtKB-SubCell"/>
</dbReference>
<dbReference type="STRING" id="1408281.Epro_0982"/>
<dbReference type="Proteomes" id="UP000035337">
    <property type="component" value="Chromosome"/>
</dbReference>
<gene>
    <name evidence="10" type="ORF">Epro_0982</name>
</gene>
<evidence type="ECO:0000256" key="3">
    <source>
        <dbReference type="ARBA" id="ARBA00022448"/>
    </source>
</evidence>
<protein>
    <submittedName>
        <fullName evidence="10">ABC transporter</fullName>
    </submittedName>
</protein>
<evidence type="ECO:0000256" key="2">
    <source>
        <dbReference type="ARBA" id="ARBA00007783"/>
    </source>
</evidence>
<feature type="transmembrane region" description="Helical" evidence="8">
    <location>
        <begin position="231"/>
        <end position="250"/>
    </location>
</feature>
<dbReference type="OrthoDB" id="9811522at2"/>
<evidence type="ECO:0000313" key="11">
    <source>
        <dbReference type="Proteomes" id="UP000035337"/>
    </source>
</evidence>
<evidence type="ECO:0000256" key="1">
    <source>
        <dbReference type="ARBA" id="ARBA00004651"/>
    </source>
</evidence>
<keyword evidence="7 8" id="KW-0472">Membrane</keyword>